<evidence type="ECO:0000313" key="6">
    <source>
        <dbReference type="Proteomes" id="UP000076874"/>
    </source>
</evidence>
<evidence type="ECO:0000313" key="5">
    <source>
        <dbReference type="EMBL" id="OAA60379.1"/>
    </source>
</evidence>
<evidence type="ECO:0000256" key="2">
    <source>
        <dbReference type="ARBA" id="ARBA00022857"/>
    </source>
</evidence>
<proteinExistence type="inferred from homology"/>
<keyword evidence="2" id="KW-0521">NADP</keyword>
<sequence length="252" mass="26404">MSLSNKIAIVTGGSRGIGAGIAQELAARGARVLITYAASAAKADAVVAAIQAKGGQAASVQANCMDEASPQLVVDTCVQKFGPGIDIIVNNAGCGDEVYLKDTDLAHWNKVFITNVRFPMFLVKAALPHLRRGGRIVNLSSVVARQAYTMQGAYGASKACMESLARTWALELGQKHGITVNCVNPGPVATDMWAATPEESIGDMENFIKSTPAEGRVGEVNDIVPIVAFLCEETSRWVTGSTVCANGGICFT</sequence>
<evidence type="ECO:0000256" key="3">
    <source>
        <dbReference type="ARBA" id="ARBA00023002"/>
    </source>
</evidence>
<accession>A0A167TA57</accession>
<evidence type="ECO:0000259" key="4">
    <source>
        <dbReference type="SMART" id="SM00822"/>
    </source>
</evidence>
<dbReference type="OrthoDB" id="47007at2759"/>
<dbReference type="SUPFAM" id="SSF51735">
    <property type="entry name" value="NAD(P)-binding Rossmann-fold domains"/>
    <property type="match status" value="1"/>
</dbReference>
<dbReference type="PANTHER" id="PTHR48107">
    <property type="entry name" value="NADPH-DEPENDENT ALDEHYDE REDUCTASE-LIKE PROTEIN, CHLOROPLASTIC-RELATED"/>
    <property type="match status" value="1"/>
</dbReference>
<dbReference type="STRING" id="1081102.A0A167TA57"/>
<gene>
    <name evidence="5" type="ORF">SPI_05503</name>
</gene>
<dbReference type="EMBL" id="AZHD01000009">
    <property type="protein sequence ID" value="OAA60379.1"/>
    <property type="molecule type" value="Genomic_DNA"/>
</dbReference>
<dbReference type="Gene3D" id="3.40.50.720">
    <property type="entry name" value="NAD(P)-binding Rossmann-like Domain"/>
    <property type="match status" value="1"/>
</dbReference>
<dbReference type="PANTHER" id="PTHR48107:SF7">
    <property type="entry name" value="RE15974P"/>
    <property type="match status" value="1"/>
</dbReference>
<protein>
    <submittedName>
        <fullName evidence="5">NAD(P)-binding domain protein</fullName>
    </submittedName>
</protein>
<dbReference type="GO" id="GO:0016614">
    <property type="term" value="F:oxidoreductase activity, acting on CH-OH group of donors"/>
    <property type="evidence" value="ECO:0007669"/>
    <property type="project" value="UniProtKB-ARBA"/>
</dbReference>
<dbReference type="InterPro" id="IPR002347">
    <property type="entry name" value="SDR_fam"/>
</dbReference>
<organism evidence="5 6">
    <name type="scientific">Niveomyces insectorum RCEF 264</name>
    <dbReference type="NCBI Taxonomy" id="1081102"/>
    <lineage>
        <taxon>Eukaryota</taxon>
        <taxon>Fungi</taxon>
        <taxon>Dikarya</taxon>
        <taxon>Ascomycota</taxon>
        <taxon>Pezizomycotina</taxon>
        <taxon>Sordariomycetes</taxon>
        <taxon>Hypocreomycetidae</taxon>
        <taxon>Hypocreales</taxon>
        <taxon>Cordycipitaceae</taxon>
        <taxon>Niveomyces</taxon>
    </lineage>
</organism>
<dbReference type="PRINTS" id="PR00080">
    <property type="entry name" value="SDRFAMILY"/>
</dbReference>
<dbReference type="InterPro" id="IPR036291">
    <property type="entry name" value="NAD(P)-bd_dom_sf"/>
</dbReference>
<dbReference type="Pfam" id="PF13561">
    <property type="entry name" value="adh_short_C2"/>
    <property type="match status" value="1"/>
</dbReference>
<comment type="similarity">
    <text evidence="1">Belongs to the short-chain dehydrogenases/reductases (SDR) family.</text>
</comment>
<dbReference type="PRINTS" id="PR00081">
    <property type="entry name" value="GDHRDH"/>
</dbReference>
<keyword evidence="6" id="KW-1185">Reference proteome</keyword>
<comment type="caution">
    <text evidence="5">The sequence shown here is derived from an EMBL/GenBank/DDBJ whole genome shotgun (WGS) entry which is preliminary data.</text>
</comment>
<dbReference type="Proteomes" id="UP000076874">
    <property type="component" value="Unassembled WGS sequence"/>
</dbReference>
<name>A0A167TA57_9HYPO</name>
<reference evidence="5 6" key="1">
    <citation type="journal article" date="2016" name="Genome Biol. Evol.">
        <title>Divergent and convergent evolution of fungal pathogenicity.</title>
        <authorList>
            <person name="Shang Y."/>
            <person name="Xiao G."/>
            <person name="Zheng P."/>
            <person name="Cen K."/>
            <person name="Zhan S."/>
            <person name="Wang C."/>
        </authorList>
    </citation>
    <scope>NUCLEOTIDE SEQUENCE [LARGE SCALE GENOMIC DNA]</scope>
    <source>
        <strain evidence="5 6">RCEF 264</strain>
    </source>
</reference>
<evidence type="ECO:0000256" key="1">
    <source>
        <dbReference type="ARBA" id="ARBA00006484"/>
    </source>
</evidence>
<dbReference type="InterPro" id="IPR057326">
    <property type="entry name" value="KR_dom"/>
</dbReference>
<dbReference type="SMART" id="SM00822">
    <property type="entry name" value="PKS_KR"/>
    <property type="match status" value="1"/>
</dbReference>
<keyword evidence="3" id="KW-0560">Oxidoreductase</keyword>
<feature type="domain" description="Ketoreductase" evidence="4">
    <location>
        <begin position="6"/>
        <end position="196"/>
    </location>
</feature>
<dbReference type="FunFam" id="3.40.50.720:FF:000374">
    <property type="entry name" value="3-oxoacyl-(Acyl-carrier-protein) reductase"/>
    <property type="match status" value="1"/>
</dbReference>
<dbReference type="AlphaFoldDB" id="A0A167TA57"/>